<evidence type="ECO:0000256" key="2">
    <source>
        <dbReference type="ARBA" id="ARBA00022737"/>
    </source>
</evidence>
<dbReference type="FunFam" id="3.80.10.10:FF:000320">
    <property type="entry name" value="Protein phosphatase 1 regulatory subunit pprA"/>
    <property type="match status" value="1"/>
</dbReference>
<evidence type="ECO:0000256" key="1">
    <source>
        <dbReference type="ARBA" id="ARBA00022614"/>
    </source>
</evidence>
<dbReference type="InterPro" id="IPR001611">
    <property type="entry name" value="Leu-rich_rpt"/>
</dbReference>
<keyword evidence="1" id="KW-0433">Leucine-rich repeat</keyword>
<dbReference type="Pfam" id="PF13855">
    <property type="entry name" value="LRR_8"/>
    <property type="match status" value="1"/>
</dbReference>
<dbReference type="InterPro" id="IPR032675">
    <property type="entry name" value="LRR_dom_sf"/>
</dbReference>
<dbReference type="AlphaFoldDB" id="S8C5I6"/>
<keyword evidence="2" id="KW-0677">Repeat</keyword>
<dbReference type="EMBL" id="AUSU01006413">
    <property type="protein sequence ID" value="EPS62075.1"/>
    <property type="molecule type" value="Genomic_DNA"/>
</dbReference>
<comment type="caution">
    <text evidence="4">The sequence shown here is derived from an EMBL/GenBank/DDBJ whole genome shotgun (WGS) entry which is preliminary data.</text>
</comment>
<dbReference type="InterPro" id="IPR003591">
    <property type="entry name" value="Leu-rich_rpt_typical-subtyp"/>
</dbReference>
<dbReference type="SUPFAM" id="SSF52075">
    <property type="entry name" value="Outer arm dynein light chain 1"/>
    <property type="match status" value="1"/>
</dbReference>
<evidence type="ECO:0000313" key="5">
    <source>
        <dbReference type="Proteomes" id="UP000015453"/>
    </source>
</evidence>
<sequence length="271" mass="29147">KDFKLKRIEEWVVTTLQYTQPLEEDEVEEEFEIAPSSYDHSSEGQPFPDKPKPSDANAASAGGAEAAKRYISCLNPSAAAAQLANLRLVVVPFLGAFVGLKALNLSGNAISRIAAGALPRGLHLLNLSRNSISAIEGLRDLTRLRVLDLSYNRILRIGHGLAGCSSLKEVYLAGNKISEVDGLHRLLKLNVLDVRSNKISTTKCIGQLAANYKCLHAVSLEGNPAQKNVGDEALKKYLVSLLPNLTHYNRQPVQIGGTDRAAAASSAARLG</sequence>
<name>S8C5I6_9LAMI</name>
<dbReference type="SMART" id="SM00365">
    <property type="entry name" value="LRR_SD22"/>
    <property type="match status" value="3"/>
</dbReference>
<dbReference type="PANTHER" id="PTHR15454">
    <property type="entry name" value="NISCHARIN RELATED"/>
    <property type="match status" value="1"/>
</dbReference>
<protein>
    <submittedName>
        <fullName evidence="4">Uncharacterized protein</fullName>
    </submittedName>
</protein>
<feature type="compositionally biased region" description="Acidic residues" evidence="3">
    <location>
        <begin position="23"/>
        <end position="32"/>
    </location>
</feature>
<feature type="region of interest" description="Disordered" evidence="3">
    <location>
        <begin position="23"/>
        <end position="59"/>
    </location>
</feature>
<feature type="non-terminal residue" evidence="4">
    <location>
        <position position="271"/>
    </location>
</feature>
<proteinExistence type="predicted"/>
<dbReference type="SMART" id="SM00369">
    <property type="entry name" value="LRR_TYP"/>
    <property type="match status" value="2"/>
</dbReference>
<evidence type="ECO:0000313" key="4">
    <source>
        <dbReference type="EMBL" id="EPS62075.1"/>
    </source>
</evidence>
<dbReference type="Gene3D" id="3.80.10.10">
    <property type="entry name" value="Ribonuclease Inhibitor"/>
    <property type="match status" value="1"/>
</dbReference>
<dbReference type="PROSITE" id="PS51450">
    <property type="entry name" value="LRR"/>
    <property type="match status" value="3"/>
</dbReference>
<dbReference type="GO" id="GO:0051707">
    <property type="term" value="P:response to other organism"/>
    <property type="evidence" value="ECO:0007669"/>
    <property type="project" value="UniProtKB-ARBA"/>
</dbReference>
<reference evidence="4 5" key="1">
    <citation type="journal article" date="2013" name="BMC Genomics">
        <title>The miniature genome of a carnivorous plant Genlisea aurea contains a low number of genes and short non-coding sequences.</title>
        <authorList>
            <person name="Leushkin E.V."/>
            <person name="Sutormin R.A."/>
            <person name="Nabieva E.R."/>
            <person name="Penin A.A."/>
            <person name="Kondrashov A.S."/>
            <person name="Logacheva M.D."/>
        </authorList>
    </citation>
    <scope>NUCLEOTIDE SEQUENCE [LARGE SCALE GENOMIC DNA]</scope>
</reference>
<organism evidence="4 5">
    <name type="scientific">Genlisea aurea</name>
    <dbReference type="NCBI Taxonomy" id="192259"/>
    <lineage>
        <taxon>Eukaryota</taxon>
        <taxon>Viridiplantae</taxon>
        <taxon>Streptophyta</taxon>
        <taxon>Embryophyta</taxon>
        <taxon>Tracheophyta</taxon>
        <taxon>Spermatophyta</taxon>
        <taxon>Magnoliopsida</taxon>
        <taxon>eudicotyledons</taxon>
        <taxon>Gunneridae</taxon>
        <taxon>Pentapetalae</taxon>
        <taxon>asterids</taxon>
        <taxon>lamiids</taxon>
        <taxon>Lamiales</taxon>
        <taxon>Lentibulariaceae</taxon>
        <taxon>Genlisea</taxon>
    </lineage>
</organism>
<gene>
    <name evidence="4" type="ORF">M569_12720</name>
</gene>
<accession>S8C5I6</accession>
<dbReference type="OrthoDB" id="1904536at2759"/>
<feature type="non-terminal residue" evidence="4">
    <location>
        <position position="1"/>
    </location>
</feature>
<dbReference type="GO" id="GO:0005737">
    <property type="term" value="C:cytoplasm"/>
    <property type="evidence" value="ECO:0007669"/>
    <property type="project" value="TreeGrafter"/>
</dbReference>
<dbReference type="Proteomes" id="UP000015453">
    <property type="component" value="Unassembled WGS sequence"/>
</dbReference>
<keyword evidence="5" id="KW-1185">Reference proteome</keyword>
<dbReference type="GO" id="GO:0006952">
    <property type="term" value="P:defense response"/>
    <property type="evidence" value="ECO:0007669"/>
    <property type="project" value="UniProtKB-ARBA"/>
</dbReference>
<evidence type="ECO:0000256" key="3">
    <source>
        <dbReference type="SAM" id="MobiDB-lite"/>
    </source>
</evidence>
<dbReference type="PANTHER" id="PTHR15454:SF7">
    <property type="entry name" value="OS07G0106100 PROTEIN"/>
    <property type="match status" value="1"/>
</dbReference>